<dbReference type="Proteomes" id="UP001341840">
    <property type="component" value="Unassembled WGS sequence"/>
</dbReference>
<accession>A0ABU6T2R6</accession>
<gene>
    <name evidence="1" type="ORF">PIB30_001039</name>
</gene>
<comment type="caution">
    <text evidence="1">The sequence shown here is derived from an EMBL/GenBank/DDBJ whole genome shotgun (WGS) entry which is preliminary data.</text>
</comment>
<organism evidence="1 2">
    <name type="scientific">Stylosanthes scabra</name>
    <dbReference type="NCBI Taxonomy" id="79078"/>
    <lineage>
        <taxon>Eukaryota</taxon>
        <taxon>Viridiplantae</taxon>
        <taxon>Streptophyta</taxon>
        <taxon>Embryophyta</taxon>
        <taxon>Tracheophyta</taxon>
        <taxon>Spermatophyta</taxon>
        <taxon>Magnoliopsida</taxon>
        <taxon>eudicotyledons</taxon>
        <taxon>Gunneridae</taxon>
        <taxon>Pentapetalae</taxon>
        <taxon>rosids</taxon>
        <taxon>fabids</taxon>
        <taxon>Fabales</taxon>
        <taxon>Fabaceae</taxon>
        <taxon>Papilionoideae</taxon>
        <taxon>50 kb inversion clade</taxon>
        <taxon>dalbergioids sensu lato</taxon>
        <taxon>Dalbergieae</taxon>
        <taxon>Pterocarpus clade</taxon>
        <taxon>Stylosanthes</taxon>
    </lineage>
</organism>
<evidence type="ECO:0000313" key="2">
    <source>
        <dbReference type="Proteomes" id="UP001341840"/>
    </source>
</evidence>
<reference evidence="1 2" key="1">
    <citation type="journal article" date="2023" name="Plants (Basel)">
        <title>Bridging the Gap: Combining Genomics and Transcriptomics Approaches to Understand Stylosanthes scabra, an Orphan Legume from the Brazilian Caatinga.</title>
        <authorList>
            <person name="Ferreira-Neto J.R.C."/>
            <person name="da Silva M.D."/>
            <person name="Binneck E."/>
            <person name="de Melo N.F."/>
            <person name="da Silva R.H."/>
            <person name="de Melo A.L.T.M."/>
            <person name="Pandolfi V."/>
            <person name="Bustamante F.O."/>
            <person name="Brasileiro-Vidal A.C."/>
            <person name="Benko-Iseppon A.M."/>
        </authorList>
    </citation>
    <scope>NUCLEOTIDE SEQUENCE [LARGE SCALE GENOMIC DNA]</scope>
    <source>
        <tissue evidence="1">Leaves</tissue>
    </source>
</reference>
<evidence type="ECO:0000313" key="1">
    <source>
        <dbReference type="EMBL" id="MED6142840.1"/>
    </source>
</evidence>
<dbReference type="EMBL" id="JASCZI010090623">
    <property type="protein sequence ID" value="MED6142840.1"/>
    <property type="molecule type" value="Genomic_DNA"/>
</dbReference>
<proteinExistence type="predicted"/>
<protein>
    <submittedName>
        <fullName evidence="1">Uncharacterized protein</fullName>
    </submittedName>
</protein>
<sequence length="106" mass="11778">MVEEGEKFLEEKMGGLTIIRILMLEIEYGRSCLILGSATLRRTPSRVVVAVLDVLPASTVVDLREIATRMVEVGFGNACARYGIGKPDSPRFSEGGYSRWWASPYH</sequence>
<name>A0ABU6T2R6_9FABA</name>
<keyword evidence="2" id="KW-1185">Reference proteome</keyword>